<evidence type="ECO:0000256" key="4">
    <source>
        <dbReference type="ARBA" id="ARBA00048649"/>
    </source>
</evidence>
<comment type="catalytic activity">
    <reaction evidence="4">
        <text>2 nitric oxide + NADH + 2 O2 = 2 nitrate + NAD(+) + H(+)</text>
        <dbReference type="Rhea" id="RHEA:19469"/>
        <dbReference type="ChEBI" id="CHEBI:15378"/>
        <dbReference type="ChEBI" id="CHEBI:15379"/>
        <dbReference type="ChEBI" id="CHEBI:16480"/>
        <dbReference type="ChEBI" id="CHEBI:17632"/>
        <dbReference type="ChEBI" id="CHEBI:57540"/>
        <dbReference type="ChEBI" id="CHEBI:57945"/>
        <dbReference type="EC" id="1.14.12.17"/>
    </reaction>
</comment>
<dbReference type="EMBL" id="JBHUOM010000007">
    <property type="protein sequence ID" value="MFD2934855.1"/>
    <property type="molecule type" value="Genomic_DNA"/>
</dbReference>
<feature type="domain" description="Globin" evidence="7">
    <location>
        <begin position="1"/>
        <end position="137"/>
    </location>
</feature>
<comment type="caution">
    <text evidence="9">The sequence shown here is derived from an EMBL/GenBank/DDBJ whole genome shotgun (WGS) entry which is preliminary data.</text>
</comment>
<keyword evidence="10" id="KW-1185">Reference proteome</keyword>
<dbReference type="EC" id="1.14.12.17" evidence="2"/>
<keyword evidence="6" id="KW-0408">Iron</keyword>
<evidence type="ECO:0000256" key="1">
    <source>
        <dbReference type="ARBA" id="ARBA00006401"/>
    </source>
</evidence>
<evidence type="ECO:0000256" key="5">
    <source>
        <dbReference type="ARBA" id="ARBA00049433"/>
    </source>
</evidence>
<evidence type="ECO:0000256" key="3">
    <source>
        <dbReference type="ARBA" id="ARBA00023027"/>
    </source>
</evidence>
<keyword evidence="3" id="KW-0520">NAD</keyword>
<dbReference type="PANTHER" id="PTHR43396:SF9">
    <property type="entry name" value="NITRIC OXIDE DIOXYGENASE"/>
    <property type="match status" value="1"/>
</dbReference>
<evidence type="ECO:0000259" key="7">
    <source>
        <dbReference type="PROSITE" id="PS01033"/>
    </source>
</evidence>
<gene>
    <name evidence="9" type="ORF">ACFS25_13755</name>
</gene>
<keyword evidence="6" id="KW-0479">Metal-binding</keyword>
<dbReference type="Gene3D" id="1.10.490.10">
    <property type="entry name" value="Globins"/>
    <property type="match status" value="1"/>
</dbReference>
<dbReference type="PROSITE" id="PS51384">
    <property type="entry name" value="FAD_FR"/>
    <property type="match status" value="1"/>
</dbReference>
<evidence type="ECO:0000256" key="2">
    <source>
        <dbReference type="ARBA" id="ARBA00012229"/>
    </source>
</evidence>
<reference evidence="10" key="1">
    <citation type="journal article" date="2019" name="Int. J. Syst. Evol. Microbiol.">
        <title>The Global Catalogue of Microorganisms (GCM) 10K type strain sequencing project: providing services to taxonomists for standard genome sequencing and annotation.</title>
        <authorList>
            <consortium name="The Broad Institute Genomics Platform"/>
            <consortium name="The Broad Institute Genome Sequencing Center for Infectious Disease"/>
            <person name="Wu L."/>
            <person name="Ma J."/>
        </authorList>
    </citation>
    <scope>NUCLEOTIDE SEQUENCE [LARGE SCALE GENOMIC DNA]</scope>
    <source>
        <strain evidence="10">KCTC 52490</strain>
    </source>
</reference>
<comment type="similarity">
    <text evidence="6">Belongs to the globin family.</text>
</comment>
<dbReference type="InterPro" id="IPR012292">
    <property type="entry name" value="Globin/Proto"/>
</dbReference>
<evidence type="ECO:0000259" key="8">
    <source>
        <dbReference type="PROSITE" id="PS51384"/>
    </source>
</evidence>
<dbReference type="RefSeq" id="WP_381501653.1">
    <property type="nucleotide sequence ID" value="NZ_JBHUOM010000007.1"/>
</dbReference>
<organism evidence="9 10">
    <name type="scientific">Spirosoma flavum</name>
    <dbReference type="NCBI Taxonomy" id="2048557"/>
    <lineage>
        <taxon>Bacteria</taxon>
        <taxon>Pseudomonadati</taxon>
        <taxon>Bacteroidota</taxon>
        <taxon>Cytophagia</taxon>
        <taxon>Cytophagales</taxon>
        <taxon>Cytophagaceae</taxon>
        <taxon>Spirosoma</taxon>
    </lineage>
</organism>
<dbReference type="PANTHER" id="PTHR43396">
    <property type="entry name" value="FLAVOHEMOPROTEIN"/>
    <property type="match status" value="1"/>
</dbReference>
<evidence type="ECO:0000313" key="9">
    <source>
        <dbReference type="EMBL" id="MFD2934855.1"/>
    </source>
</evidence>
<comment type="similarity">
    <text evidence="1">In the C-terminal section; belongs to the flavoprotein pyridine nucleotide cytochrome reductase family.</text>
</comment>
<evidence type="ECO:0000313" key="10">
    <source>
        <dbReference type="Proteomes" id="UP001597512"/>
    </source>
</evidence>
<feature type="domain" description="FAD-binding FR-type" evidence="8">
    <location>
        <begin position="151"/>
        <end position="262"/>
    </location>
</feature>
<evidence type="ECO:0000256" key="6">
    <source>
        <dbReference type="RuleBase" id="RU000356"/>
    </source>
</evidence>
<dbReference type="Pfam" id="PF00042">
    <property type="entry name" value="Globin"/>
    <property type="match status" value="1"/>
</dbReference>
<comment type="catalytic activity">
    <reaction evidence="5">
        <text>2 nitric oxide + NADPH + 2 O2 = 2 nitrate + NADP(+) + H(+)</text>
        <dbReference type="Rhea" id="RHEA:19465"/>
        <dbReference type="ChEBI" id="CHEBI:15378"/>
        <dbReference type="ChEBI" id="CHEBI:15379"/>
        <dbReference type="ChEBI" id="CHEBI:16480"/>
        <dbReference type="ChEBI" id="CHEBI:17632"/>
        <dbReference type="ChEBI" id="CHEBI:57783"/>
        <dbReference type="ChEBI" id="CHEBI:58349"/>
        <dbReference type="EC" id="1.14.12.17"/>
    </reaction>
</comment>
<dbReference type="Gene3D" id="2.40.30.10">
    <property type="entry name" value="Translation factors"/>
    <property type="match status" value="1"/>
</dbReference>
<keyword evidence="6" id="KW-0561">Oxygen transport</keyword>
<dbReference type="Proteomes" id="UP001597512">
    <property type="component" value="Unassembled WGS sequence"/>
</dbReference>
<proteinExistence type="inferred from homology"/>
<name>A0ABW6AM21_9BACT</name>
<dbReference type="InterPro" id="IPR000971">
    <property type="entry name" value="Globin"/>
</dbReference>
<accession>A0ABW6AM21</accession>
<dbReference type="InterPro" id="IPR009050">
    <property type="entry name" value="Globin-like_sf"/>
</dbReference>
<dbReference type="PROSITE" id="PS01033">
    <property type="entry name" value="GLOBIN"/>
    <property type="match status" value="1"/>
</dbReference>
<sequence>MTTDQKQLIKATVPVLKQSGLLLTTHFYQRVFSINPELKHTFNMGNQQNGRQPAALAMAVLAYAENIEDPSVLLSTLNRIGHKHTSLAVRPEHYDLIGRHLIASIGEVLGDAATPALLDAWTAAYGQLASLMIGIEAGLYAAQVTKPGGWTGWRPFVVRARIEESSEVTALHLYPVDEGLVADHQPGQYLSIRLFLPQLNLLQPRQYSITNEPNGLFYCISVKHETGETTSTNKLISNHLHAVVQEGDRLEVSVPVGVCPVAVNVPKSVPSTQRSGCPMHQVA</sequence>
<dbReference type="SUPFAM" id="SSF46458">
    <property type="entry name" value="Globin-like"/>
    <property type="match status" value="1"/>
</dbReference>
<keyword evidence="6" id="KW-0813">Transport</keyword>
<protein>
    <recommendedName>
        <fullName evidence="2">nitric oxide dioxygenase</fullName>
        <ecNumber evidence="2">1.14.12.17</ecNumber>
    </recommendedName>
</protein>
<dbReference type="CDD" id="cd14779">
    <property type="entry name" value="FHP_Ae-globin-like"/>
    <property type="match status" value="1"/>
</dbReference>
<keyword evidence="6" id="KW-0349">Heme</keyword>
<dbReference type="InterPro" id="IPR017938">
    <property type="entry name" value="Riboflavin_synthase-like_b-brl"/>
</dbReference>
<dbReference type="InterPro" id="IPR017927">
    <property type="entry name" value="FAD-bd_FR_type"/>
</dbReference>
<dbReference type="SUPFAM" id="SSF63380">
    <property type="entry name" value="Riboflavin synthase domain-like"/>
    <property type="match status" value="1"/>
</dbReference>